<protein>
    <recommendedName>
        <fullName evidence="3">TatD related DNase</fullName>
    </recommendedName>
</protein>
<organism evidence="1 2">
    <name type="scientific">Pseudo-nitzschia multistriata</name>
    <dbReference type="NCBI Taxonomy" id="183589"/>
    <lineage>
        <taxon>Eukaryota</taxon>
        <taxon>Sar</taxon>
        <taxon>Stramenopiles</taxon>
        <taxon>Ochrophyta</taxon>
        <taxon>Bacillariophyta</taxon>
        <taxon>Bacillariophyceae</taxon>
        <taxon>Bacillariophycidae</taxon>
        <taxon>Bacillariales</taxon>
        <taxon>Bacillariaceae</taxon>
        <taxon>Pseudo-nitzschia</taxon>
    </lineage>
</organism>
<dbReference type="PANTHER" id="PTHR47345:SF1">
    <property type="entry name" value="CUT9-INTERACTING PROTEIN SCN1"/>
    <property type="match status" value="1"/>
</dbReference>
<proteinExistence type="predicted"/>
<dbReference type="AlphaFoldDB" id="A0A448YXV8"/>
<dbReference type="InterPro" id="IPR032466">
    <property type="entry name" value="Metal_Hydrolase"/>
</dbReference>
<dbReference type="SUPFAM" id="SSF51556">
    <property type="entry name" value="Metallo-dependent hydrolases"/>
    <property type="match status" value="1"/>
</dbReference>
<dbReference type="PANTHER" id="PTHR47345">
    <property type="entry name" value="CUT9-INTERACTING PROTEIN SCN1"/>
    <property type="match status" value="1"/>
</dbReference>
<evidence type="ECO:0000313" key="1">
    <source>
        <dbReference type="EMBL" id="VEU34580.1"/>
    </source>
</evidence>
<dbReference type="InterPro" id="IPR053044">
    <property type="entry name" value="Metallo-hydrolase/TatD-type"/>
</dbReference>
<dbReference type="GO" id="GO:0016788">
    <property type="term" value="F:hydrolase activity, acting on ester bonds"/>
    <property type="evidence" value="ECO:0007669"/>
    <property type="project" value="InterPro"/>
</dbReference>
<reference evidence="1 2" key="1">
    <citation type="submission" date="2019-01" db="EMBL/GenBank/DDBJ databases">
        <authorList>
            <person name="Ferrante I. M."/>
        </authorList>
    </citation>
    <scope>NUCLEOTIDE SEQUENCE [LARGE SCALE GENOMIC DNA]</scope>
    <source>
        <strain evidence="1 2">B856</strain>
    </source>
</reference>
<dbReference type="OrthoDB" id="6079689at2759"/>
<dbReference type="Pfam" id="PF01026">
    <property type="entry name" value="TatD_DNase"/>
    <property type="match status" value="1"/>
</dbReference>
<gene>
    <name evidence="1" type="ORF">PSNMU_V1.4_AUG-EV-PASAV3_0012910</name>
</gene>
<evidence type="ECO:0008006" key="3">
    <source>
        <dbReference type="Google" id="ProtNLM"/>
    </source>
</evidence>
<name>A0A448YXV8_9STRA</name>
<dbReference type="InterPro" id="IPR001130">
    <property type="entry name" value="TatD-like"/>
</dbReference>
<keyword evidence="2" id="KW-1185">Reference proteome</keyword>
<sequence>MVTLKLLPFDAHNHIQLGPPPTPPLLASGNINTSIENDNQDYDFENDRASLVSSLSDYLLQEILGKQLSGMAIMSTHPRDFPTILGLEREIKDAIATFPSSNLVEENMKILPCFGVHPWFLHELDSDNDWALVSSSLDGELVPKWTAGLEELLQKHPHSPVGEIGLDGFHFRSKGDAKELTTPMDKQVEAFLLQLKIATRLQRPVSLHCVRSLGNMMDSFEMVASENYERLVVEVEKGAWIPKDIELRVLPPRIYFHAFGGKASTVTQLIKTLEKPRRIKIPQNTSGDVDTNTGRKKFVKITPPKVYFGFAPPVNFQSPKTPSVVQAVGLQRLVLETDREDIRAIKPDCQQAIPWLASVLEVSEEELVRITNTNVQDLYYSWKSPTQTSGT</sequence>
<evidence type="ECO:0000313" key="2">
    <source>
        <dbReference type="Proteomes" id="UP000291116"/>
    </source>
</evidence>
<dbReference type="Proteomes" id="UP000291116">
    <property type="component" value="Unassembled WGS sequence"/>
</dbReference>
<accession>A0A448YXV8</accession>
<dbReference type="EMBL" id="CAACVS010000033">
    <property type="protein sequence ID" value="VEU34580.1"/>
    <property type="molecule type" value="Genomic_DNA"/>
</dbReference>
<dbReference type="Gene3D" id="3.20.20.140">
    <property type="entry name" value="Metal-dependent hydrolases"/>
    <property type="match status" value="1"/>
</dbReference>